<dbReference type="PANTHER" id="PTHR22912:SF151">
    <property type="entry name" value="DIHYDROLIPOYL DEHYDROGENASE, MITOCHONDRIAL"/>
    <property type="match status" value="1"/>
</dbReference>
<dbReference type="RefSeq" id="WP_085159215.1">
    <property type="nucleotide sequence ID" value="NZ_AP022581.1"/>
</dbReference>
<comment type="similarity">
    <text evidence="1">Belongs to the class-I pyridine nucleotide-disulfide oxidoreductase family.</text>
</comment>
<dbReference type="SUPFAM" id="SSF51905">
    <property type="entry name" value="FAD/NAD(P)-binding domain"/>
    <property type="match status" value="1"/>
</dbReference>
<feature type="disulfide bond" description="Redox-active" evidence="6">
    <location>
        <begin position="46"/>
        <end position="51"/>
    </location>
</feature>
<accession>A0A1X1YCS9</accession>
<dbReference type="Pfam" id="PF02852">
    <property type="entry name" value="Pyr_redox_dim"/>
    <property type="match status" value="1"/>
</dbReference>
<proteinExistence type="inferred from homology"/>
<dbReference type="KEGG" id="mlj:MLAC_01310"/>
<keyword evidence="5" id="KW-0547">Nucleotide-binding</keyword>
<feature type="binding site" evidence="5">
    <location>
        <position position="118"/>
    </location>
    <ligand>
        <name>FAD</name>
        <dbReference type="ChEBI" id="CHEBI:57692"/>
    </ligand>
</feature>
<protein>
    <submittedName>
        <fullName evidence="7">Oxidoreductase</fullName>
    </submittedName>
</protein>
<dbReference type="InterPro" id="IPR004099">
    <property type="entry name" value="Pyr_nucl-diS_OxRdtase_dimer"/>
</dbReference>
<evidence type="ECO:0000256" key="5">
    <source>
        <dbReference type="PIRSR" id="PIRSR000350-3"/>
    </source>
</evidence>
<dbReference type="Gene3D" id="3.30.390.30">
    <property type="match status" value="1"/>
</dbReference>
<evidence type="ECO:0000313" key="7">
    <source>
        <dbReference type="EMBL" id="BBX94837.1"/>
    </source>
</evidence>
<name>A0A1X1YCS9_9MYCO</name>
<organism evidence="7 8">
    <name type="scientific">Mycobacterium lacus</name>
    <dbReference type="NCBI Taxonomy" id="169765"/>
    <lineage>
        <taxon>Bacteria</taxon>
        <taxon>Bacillati</taxon>
        <taxon>Actinomycetota</taxon>
        <taxon>Actinomycetes</taxon>
        <taxon>Mycobacteriales</taxon>
        <taxon>Mycobacteriaceae</taxon>
        <taxon>Mycobacterium</taxon>
    </lineage>
</organism>
<dbReference type="PIRSF" id="PIRSF000350">
    <property type="entry name" value="Mercury_reductase_MerA"/>
    <property type="match status" value="1"/>
</dbReference>
<evidence type="ECO:0000256" key="3">
    <source>
        <dbReference type="ARBA" id="ARBA00022827"/>
    </source>
</evidence>
<dbReference type="PRINTS" id="PR00368">
    <property type="entry name" value="FADPNR"/>
</dbReference>
<feature type="binding site" evidence="5">
    <location>
        <begin position="148"/>
        <end position="150"/>
    </location>
    <ligand>
        <name>FAD</name>
        <dbReference type="ChEBI" id="CHEBI:57692"/>
    </ligand>
</feature>
<sequence>MATDQQEQYDVVVLGAGPVGQNVADRARAAGLTVAVVERELVGGECSYWACVPSKALLRPVIAISDARRVDGARDAVNGAIDSVGVFGRRDRYVSDWDDTAQADWLDGIGASLIRGHGRLDGPRRVVVTTPSSREVVLTVRHAVVVCTGSRPALPDLPGLAEARPWTNREATDSSDVPNRLAVVGAGGVGVEMATAWQGLGSKVTLLARGSHLLPRMEPFVGELVGRGLADAGVDVRTGVSVRELSRAYPYCPVVLTLSDGNDLEVDEILFATGRKPLTDHIGLETVGLTPGSWLDVDDTCRVRAVEEGWLYAAGDVNHRALLTHQGKYQARIAGAAIGARAAGKPVDTASWGPHATTADHHAVPQAFFTDPEAAAVGLTAEQAAAAGHRIKIIDVEIGDVVMGAKLVADGYTGRARMVVDVDRGHLLGVTLVGPGVTELLHSATIAVAGQVPIDRLWHAVPCFPTVSELWLRLLEAYRDSFFAVV</sequence>
<feature type="binding site" evidence="5">
    <location>
        <position position="274"/>
    </location>
    <ligand>
        <name>NAD(+)</name>
        <dbReference type="ChEBI" id="CHEBI:57540"/>
    </ligand>
</feature>
<dbReference type="InterPro" id="IPR001100">
    <property type="entry name" value="Pyr_nuc-diS_OxRdtase"/>
</dbReference>
<gene>
    <name evidence="7" type="ORF">MLAC_01310</name>
</gene>
<keyword evidence="8" id="KW-1185">Reference proteome</keyword>
<comment type="cofactor">
    <cofactor evidence="5">
        <name>FAD</name>
        <dbReference type="ChEBI" id="CHEBI:57692"/>
    </cofactor>
    <text evidence="5">Binds 1 FAD per subunit.</text>
</comment>
<dbReference type="GO" id="GO:0006103">
    <property type="term" value="P:2-oxoglutarate metabolic process"/>
    <property type="evidence" value="ECO:0007669"/>
    <property type="project" value="TreeGrafter"/>
</dbReference>
<feature type="binding site" evidence="5">
    <location>
        <begin position="185"/>
        <end position="192"/>
    </location>
    <ligand>
        <name>NAD(+)</name>
        <dbReference type="ChEBI" id="CHEBI:57540"/>
    </ligand>
</feature>
<evidence type="ECO:0000256" key="4">
    <source>
        <dbReference type="ARBA" id="ARBA00023027"/>
    </source>
</evidence>
<keyword evidence="2" id="KW-0285">Flavoprotein</keyword>
<dbReference type="EMBL" id="AP022581">
    <property type="protein sequence ID" value="BBX94837.1"/>
    <property type="molecule type" value="Genomic_DNA"/>
</dbReference>
<dbReference type="GO" id="GO:0050660">
    <property type="term" value="F:flavin adenine dinucleotide binding"/>
    <property type="evidence" value="ECO:0007669"/>
    <property type="project" value="TreeGrafter"/>
</dbReference>
<dbReference type="InterPro" id="IPR050151">
    <property type="entry name" value="Class-I_Pyr_Nuc-Dis_Oxidored"/>
</dbReference>
<dbReference type="InterPro" id="IPR023753">
    <property type="entry name" value="FAD/NAD-binding_dom"/>
</dbReference>
<keyword evidence="3 5" id="KW-0274">FAD</keyword>
<dbReference type="InterPro" id="IPR036188">
    <property type="entry name" value="FAD/NAD-bd_sf"/>
</dbReference>
<evidence type="ECO:0000256" key="6">
    <source>
        <dbReference type="PIRSR" id="PIRSR000350-4"/>
    </source>
</evidence>
<dbReference type="PRINTS" id="PR00411">
    <property type="entry name" value="PNDRDTASEI"/>
</dbReference>
<dbReference type="SUPFAM" id="SSF55424">
    <property type="entry name" value="FAD/NAD-linked reductases, dimerisation (C-terminal) domain"/>
    <property type="match status" value="1"/>
</dbReference>
<dbReference type="InterPro" id="IPR016156">
    <property type="entry name" value="FAD/NAD-linked_Rdtase_dimer_sf"/>
</dbReference>
<feature type="binding site" evidence="5">
    <location>
        <position position="316"/>
    </location>
    <ligand>
        <name>FAD</name>
        <dbReference type="ChEBI" id="CHEBI:57692"/>
    </ligand>
</feature>
<dbReference type="AlphaFoldDB" id="A0A1X1YCS9"/>
<reference evidence="7 8" key="1">
    <citation type="journal article" date="2019" name="Emerg. Microbes Infect.">
        <title>Comprehensive subspecies identification of 175 nontuberculous mycobacteria species based on 7547 genomic profiles.</title>
        <authorList>
            <person name="Matsumoto Y."/>
            <person name="Kinjo T."/>
            <person name="Motooka D."/>
            <person name="Nabeya D."/>
            <person name="Jung N."/>
            <person name="Uechi K."/>
            <person name="Horii T."/>
            <person name="Iida T."/>
            <person name="Fujita J."/>
            <person name="Nakamura S."/>
        </authorList>
    </citation>
    <scope>NUCLEOTIDE SEQUENCE [LARGE SCALE GENOMIC DNA]</scope>
    <source>
        <strain evidence="7 8">JCM 15657</strain>
    </source>
</reference>
<evidence type="ECO:0000256" key="2">
    <source>
        <dbReference type="ARBA" id="ARBA00022630"/>
    </source>
</evidence>
<keyword evidence="4 5" id="KW-0520">NAD</keyword>
<evidence type="ECO:0000256" key="1">
    <source>
        <dbReference type="ARBA" id="ARBA00007532"/>
    </source>
</evidence>
<dbReference type="STRING" id="169765.AWC15_18525"/>
<dbReference type="OrthoDB" id="9800167at2"/>
<feature type="binding site" evidence="5">
    <location>
        <position position="55"/>
    </location>
    <ligand>
        <name>FAD</name>
        <dbReference type="ChEBI" id="CHEBI:57692"/>
    </ligand>
</feature>
<dbReference type="Pfam" id="PF07992">
    <property type="entry name" value="Pyr_redox_2"/>
    <property type="match status" value="1"/>
</dbReference>
<dbReference type="GO" id="GO:0004148">
    <property type="term" value="F:dihydrolipoyl dehydrogenase (NADH) activity"/>
    <property type="evidence" value="ECO:0007669"/>
    <property type="project" value="TreeGrafter"/>
</dbReference>
<dbReference type="Proteomes" id="UP000466396">
    <property type="component" value="Chromosome"/>
</dbReference>
<dbReference type="PANTHER" id="PTHR22912">
    <property type="entry name" value="DISULFIDE OXIDOREDUCTASE"/>
    <property type="match status" value="1"/>
</dbReference>
<dbReference type="Gene3D" id="3.50.50.60">
    <property type="entry name" value="FAD/NAD(P)-binding domain"/>
    <property type="match status" value="2"/>
</dbReference>
<evidence type="ECO:0000313" key="8">
    <source>
        <dbReference type="Proteomes" id="UP000466396"/>
    </source>
</evidence>